<accession>A0A8J8NR22</accession>
<gene>
    <name evidence="1" type="ORF">FGO68_gene3634</name>
</gene>
<evidence type="ECO:0000313" key="1">
    <source>
        <dbReference type="EMBL" id="TNV78960.1"/>
    </source>
</evidence>
<keyword evidence="2" id="KW-1185">Reference proteome</keyword>
<dbReference type="Proteomes" id="UP000785679">
    <property type="component" value="Unassembled WGS sequence"/>
</dbReference>
<proteinExistence type="predicted"/>
<sequence>MRFIRSKNQLNEHINLSNQSALLSIIKDEQNSLIFVRKDTLVGKLFSSPFFTSRIQCRWKQNSSNDLHKCLFSNCQLKRLIMI</sequence>
<protein>
    <submittedName>
        <fullName evidence="1">Uncharacterized protein</fullName>
    </submittedName>
</protein>
<comment type="caution">
    <text evidence="1">The sequence shown here is derived from an EMBL/GenBank/DDBJ whole genome shotgun (WGS) entry which is preliminary data.</text>
</comment>
<evidence type="ECO:0000313" key="2">
    <source>
        <dbReference type="Proteomes" id="UP000785679"/>
    </source>
</evidence>
<dbReference type="EMBL" id="RRYP01009600">
    <property type="protein sequence ID" value="TNV78960.1"/>
    <property type="molecule type" value="Genomic_DNA"/>
</dbReference>
<dbReference type="AlphaFoldDB" id="A0A8J8NR22"/>
<reference evidence="1" key="1">
    <citation type="submission" date="2019-06" db="EMBL/GenBank/DDBJ databases">
        <authorList>
            <person name="Zheng W."/>
        </authorList>
    </citation>
    <scope>NUCLEOTIDE SEQUENCE</scope>
    <source>
        <strain evidence="1">QDHG01</strain>
    </source>
</reference>
<organism evidence="1 2">
    <name type="scientific">Halteria grandinella</name>
    <dbReference type="NCBI Taxonomy" id="5974"/>
    <lineage>
        <taxon>Eukaryota</taxon>
        <taxon>Sar</taxon>
        <taxon>Alveolata</taxon>
        <taxon>Ciliophora</taxon>
        <taxon>Intramacronucleata</taxon>
        <taxon>Spirotrichea</taxon>
        <taxon>Stichotrichia</taxon>
        <taxon>Sporadotrichida</taxon>
        <taxon>Halteriidae</taxon>
        <taxon>Halteria</taxon>
    </lineage>
</organism>
<name>A0A8J8NR22_HALGN</name>